<organismHost>
    <name type="scientific">Acanthamoeba polyphaga</name>
    <name type="common">Amoeba</name>
    <dbReference type="NCBI Taxonomy" id="5757"/>
</organismHost>
<reference evidence="2" key="1">
    <citation type="journal article" date="2017" name="Front. Microbiol.">
        <title>Genome Characterization of the First Mimiviruses of Lineage C Isolated in Brazil.</title>
        <authorList>
            <person name="Assis F.L."/>
            <person name="Franco-Luiz A.P.M."/>
            <person name="Dos Santos R.N."/>
            <person name="Campos F.S."/>
            <person name="Dornas F.P."/>
            <person name="Borato P.V.M."/>
            <person name="Franco A.C."/>
            <person name="Abrahao J.S."/>
            <person name="Colson P."/>
            <person name="Scola B."/>
        </authorList>
    </citation>
    <scope>NUCLEOTIDE SEQUENCE [LARGE SCALE GENOMIC DNA]</scope>
</reference>
<feature type="region of interest" description="Disordered" evidence="1">
    <location>
        <begin position="1"/>
        <end position="31"/>
    </location>
</feature>
<sequence>MSKKNNKLDLAFNLNRPGGGPQGPPIKINDDDPIYSSYTGDLICYGGIPRGTITDAPKGDANYGKPFHAIERNPIDGSFMAHMFTQQQNIYY</sequence>
<dbReference type="EMBL" id="MG602507">
    <property type="protein sequence ID" value="AVG45790.1"/>
    <property type="molecule type" value="Genomic_DNA"/>
</dbReference>
<protein>
    <submittedName>
        <fullName evidence="2">Uncharacterized protein</fullName>
    </submittedName>
</protein>
<accession>A0A2L2DI04</accession>
<evidence type="ECO:0000313" key="2">
    <source>
        <dbReference type="EMBL" id="AVG45790.1"/>
    </source>
</evidence>
<name>A0A2L2DI04_MIMIV</name>
<proteinExistence type="predicted"/>
<organism evidence="2">
    <name type="scientific">Acanthamoeba polyphaga mimivirus</name>
    <name type="common">APMV</name>
    <dbReference type="NCBI Taxonomy" id="212035"/>
    <lineage>
        <taxon>Viruses</taxon>
        <taxon>Varidnaviria</taxon>
        <taxon>Bamfordvirae</taxon>
        <taxon>Nucleocytoviricota</taxon>
        <taxon>Megaviricetes</taxon>
        <taxon>Imitervirales</taxon>
        <taxon>Mimiviridae</taxon>
        <taxon>Megamimivirinae</taxon>
        <taxon>Mimivirus</taxon>
        <taxon>Mimivirus bradfordmassiliense</taxon>
    </lineage>
</organism>
<evidence type="ECO:0000256" key="1">
    <source>
        <dbReference type="SAM" id="MobiDB-lite"/>
    </source>
</evidence>
<dbReference type="Proteomes" id="UP000280369">
    <property type="component" value="Segment"/>
</dbReference>